<name>A0A813ERU6_POLGL</name>
<feature type="compositionally biased region" description="Low complexity" evidence="1">
    <location>
        <begin position="31"/>
        <end position="48"/>
    </location>
</feature>
<feature type="region of interest" description="Disordered" evidence="1">
    <location>
        <begin position="353"/>
        <end position="375"/>
    </location>
</feature>
<dbReference type="Gene3D" id="3.40.50.11980">
    <property type="match status" value="1"/>
</dbReference>
<evidence type="ECO:0000256" key="1">
    <source>
        <dbReference type="SAM" id="MobiDB-lite"/>
    </source>
</evidence>
<dbReference type="Pfam" id="PF11977">
    <property type="entry name" value="RNase_Zc3h12a"/>
    <property type="match status" value="1"/>
</dbReference>
<reference evidence="3" key="1">
    <citation type="submission" date="2021-02" db="EMBL/GenBank/DDBJ databases">
        <authorList>
            <person name="Dougan E. K."/>
            <person name="Rhodes N."/>
            <person name="Thang M."/>
            <person name="Chan C."/>
        </authorList>
    </citation>
    <scope>NUCLEOTIDE SEQUENCE</scope>
</reference>
<feature type="region of interest" description="Disordered" evidence="1">
    <location>
        <begin position="401"/>
        <end position="482"/>
    </location>
</feature>
<proteinExistence type="predicted"/>
<feature type="region of interest" description="Disordered" evidence="1">
    <location>
        <begin position="1"/>
        <end position="77"/>
    </location>
</feature>
<evidence type="ECO:0000313" key="3">
    <source>
        <dbReference type="EMBL" id="CAE8603426.1"/>
    </source>
</evidence>
<protein>
    <recommendedName>
        <fullName evidence="2">RNase NYN domain-containing protein</fullName>
    </recommendedName>
</protein>
<gene>
    <name evidence="3" type="ORF">PGLA1383_LOCUS21636</name>
</gene>
<feature type="compositionally biased region" description="Basic and acidic residues" evidence="1">
    <location>
        <begin position="441"/>
        <end position="456"/>
    </location>
</feature>
<accession>A0A813ERU6</accession>
<feature type="domain" description="RNase NYN" evidence="2">
    <location>
        <begin position="491"/>
        <end position="628"/>
    </location>
</feature>
<keyword evidence="4" id="KW-1185">Reference proteome</keyword>
<comment type="caution">
    <text evidence="3">The sequence shown here is derived from an EMBL/GenBank/DDBJ whole genome shotgun (WGS) entry which is preliminary data.</text>
</comment>
<sequence length="666" mass="71680">MWDEQDEDGDADDGDEWRRIIQGGAPPAVPSSSSNNSSNNSNNSSSSSRNVTQQPVAKQPLAKAPVAKHPALAKQPAAIQQVAKAPVAKHPAAIQQVAKAPVAKQPAVFQQVAKAPVAKQPAVFQPAVAKFKAPVVKQPPAVQPPVVKQAAVVKQLAVKPPMSIQPVVKSAPTQPVVKHPAVVKAPVSKVPSSAQLLTTPPVPKLLAATQPAAKQPVVKQAAVSKASAGGTPHAPLFGNFDISDEEMEEEKESVAQQAPVVEQAVRSGVPRILQARPKVAVAKSRPRGVGEVSAKAGAAGQRLLGKVPLRYVPAHAKDRPEEGALGIRADLGTRPAAERVAWSQAKMQRQKLLAKVTAGRSASAPGAGKEGPASTAAVAAPWKTGSKFAAAWKPSKLGFSEVPAKKGSGKGKPAVANPKAGRLWTGATTTQGHGRVVPAPKEQDLKRKAPEDEQFARRNKLARTSAAPGPENPSSRSNEKDLEGRSFDYGTVVVNFANVGATFGKVCLDREAKFFDWEGVRRCVRYLNGDRKLKVIGVIHENFTATDNNQRPTKMPQDIEKLCDSINLTPRVTGDNHSSNDDEMTIKCAYRRNCLFLDNDNYRDWLQQMRNERCREWLNAYQNLLHVRYYFDKQLGCFDLLEGNNPTHSLAAGQSSDKRALWTMRR</sequence>
<evidence type="ECO:0000313" key="4">
    <source>
        <dbReference type="Proteomes" id="UP000654075"/>
    </source>
</evidence>
<dbReference type="EMBL" id="CAJNNV010015387">
    <property type="protein sequence ID" value="CAE8603426.1"/>
    <property type="molecule type" value="Genomic_DNA"/>
</dbReference>
<feature type="compositionally biased region" description="Acidic residues" evidence="1">
    <location>
        <begin position="1"/>
        <end position="15"/>
    </location>
</feature>
<dbReference type="Proteomes" id="UP000654075">
    <property type="component" value="Unassembled WGS sequence"/>
</dbReference>
<organism evidence="3 4">
    <name type="scientific">Polarella glacialis</name>
    <name type="common">Dinoflagellate</name>
    <dbReference type="NCBI Taxonomy" id="89957"/>
    <lineage>
        <taxon>Eukaryota</taxon>
        <taxon>Sar</taxon>
        <taxon>Alveolata</taxon>
        <taxon>Dinophyceae</taxon>
        <taxon>Suessiales</taxon>
        <taxon>Suessiaceae</taxon>
        <taxon>Polarella</taxon>
    </lineage>
</organism>
<dbReference type="AlphaFoldDB" id="A0A813ERU6"/>
<evidence type="ECO:0000259" key="2">
    <source>
        <dbReference type="Pfam" id="PF11977"/>
    </source>
</evidence>
<dbReference type="InterPro" id="IPR021869">
    <property type="entry name" value="RNase_Zc3h12_NYN"/>
</dbReference>